<dbReference type="Pfam" id="PF01094">
    <property type="entry name" value="ANF_receptor"/>
    <property type="match status" value="1"/>
</dbReference>
<comment type="subcellular location">
    <subcellularLocation>
        <location evidence="1">Cell membrane</location>
        <topology evidence="1">Multi-pass membrane protein</topology>
    </subcellularLocation>
</comment>
<dbReference type="PRINTS" id="PR01176">
    <property type="entry name" value="GABABRECEPTR"/>
</dbReference>
<evidence type="ECO:0000256" key="6">
    <source>
        <dbReference type="ARBA" id="ARBA00023040"/>
    </source>
</evidence>
<evidence type="ECO:0000256" key="12">
    <source>
        <dbReference type="SAM" id="Phobius"/>
    </source>
</evidence>
<dbReference type="Proteomes" id="UP000887568">
    <property type="component" value="Unplaced"/>
</dbReference>
<keyword evidence="2" id="KW-1003">Cell membrane</keyword>
<evidence type="ECO:0000259" key="13">
    <source>
        <dbReference type="PROSITE" id="PS50259"/>
    </source>
</evidence>
<evidence type="ECO:0000256" key="3">
    <source>
        <dbReference type="ARBA" id="ARBA00022692"/>
    </source>
</evidence>
<dbReference type="GeneID" id="119725156"/>
<sequence>MRGSRLHRLALRLLLVKIEKMLLLVAVALTVAVTPCLCQSNVTKLYLLGLFPESGPWAGAETALPAAQLAVDDINGNPDVLPGYEIVLIPRDTECNGGKATDIMYRELYNTSTTKTMIIGGGCSLATEPTAQASHFWNLIQISYAASSPKLSDRLLYPRFFRLYQPETTFNLAKLTLIKKFNWTKVATIYESLPLFSLTFAEFHHEAKKAGIEVIAQETFGDDPTTQMEHLKESGTRIIVGGFYSDAARKVFCAAYHLKMFGAKYVWILPGWLALNTWLVPDDTIDCSLDQLKEVAGYQFGVNALSLLPDTHQTLSGMTTSALLARFNASVGTDDPESLVGFAEIPFSYDTIWTAALALHEAEQQLEQLDPPKTLADFTYDDNTTVQILFDVISNMTFQGVSWERYSYVELPFVYSSVIKMSSPNINNVMLIGGMLAYVSIIFLGVDTNIASTDTFVSMCRVKTWFLPIGFSLAFGAMFSKTWRVHKIFTNKTAMKRVVKDKWLFGCVAVLILVDVVILIVWEIFDPLEAVERIGATKIDDGNDDIVYTPIRMMCESRNQTYWIGAFYVIDGLLLIFGAFLAWETRKVSMPALNDSKYIGVCVYNVLILSFVGAPVSFILEERNAHYALVATLIWLATTLTLCVVFVPKIRMRNEVQPAQSALVTQLTQCHPSGHSPATEEVQRLRQELNKMKGHLDNLGIKYPM</sequence>
<evidence type="ECO:0000256" key="2">
    <source>
        <dbReference type="ARBA" id="ARBA00022475"/>
    </source>
</evidence>
<dbReference type="SUPFAM" id="SSF53822">
    <property type="entry name" value="Periplasmic binding protein-like I"/>
    <property type="match status" value="1"/>
</dbReference>
<dbReference type="GO" id="GO:0038039">
    <property type="term" value="C:G protein-coupled receptor heterodimeric complex"/>
    <property type="evidence" value="ECO:0007669"/>
    <property type="project" value="TreeGrafter"/>
</dbReference>
<evidence type="ECO:0000256" key="7">
    <source>
        <dbReference type="ARBA" id="ARBA00023136"/>
    </source>
</evidence>
<dbReference type="PANTHER" id="PTHR10519:SF78">
    <property type="entry name" value="G-PROTEIN COUPLED RECEPTORS FAMILY 3 PROFILE DOMAIN-CONTAINING PROTEIN"/>
    <property type="match status" value="1"/>
</dbReference>
<keyword evidence="4" id="KW-0732">Signal</keyword>
<dbReference type="PANTHER" id="PTHR10519">
    <property type="entry name" value="GABA-B RECEPTOR"/>
    <property type="match status" value="1"/>
</dbReference>
<dbReference type="Pfam" id="PF00003">
    <property type="entry name" value="7tm_3"/>
    <property type="match status" value="1"/>
</dbReference>
<evidence type="ECO:0000313" key="15">
    <source>
        <dbReference type="Proteomes" id="UP000887568"/>
    </source>
</evidence>
<evidence type="ECO:0000256" key="1">
    <source>
        <dbReference type="ARBA" id="ARBA00004651"/>
    </source>
</evidence>
<name>A0A913ZMW3_PATMI</name>
<feature type="transmembrane region" description="Helical" evidence="12">
    <location>
        <begin position="503"/>
        <end position="525"/>
    </location>
</feature>
<dbReference type="AlphaFoldDB" id="A0A913ZMW3"/>
<dbReference type="EnsemblMetazoa" id="XM_038196517.1">
    <property type="protein sequence ID" value="XP_038052445.1"/>
    <property type="gene ID" value="LOC119725156"/>
</dbReference>
<dbReference type="GO" id="GO:0007214">
    <property type="term" value="P:gamma-aminobutyric acid signaling pathway"/>
    <property type="evidence" value="ECO:0007669"/>
    <property type="project" value="TreeGrafter"/>
</dbReference>
<keyword evidence="9" id="KW-0325">Glycoprotein</keyword>
<dbReference type="FunFam" id="3.40.50.2300:FF:000063">
    <property type="entry name" value="Gamma-aminobutyric acid type B receptor subunit"/>
    <property type="match status" value="1"/>
</dbReference>
<dbReference type="RefSeq" id="XP_038052445.1">
    <property type="nucleotide sequence ID" value="XM_038196517.1"/>
</dbReference>
<accession>A0A913ZMW3</accession>
<keyword evidence="7 12" id="KW-0472">Membrane</keyword>
<dbReference type="PRINTS" id="PR01177">
    <property type="entry name" value="GABAB1RECPTR"/>
</dbReference>
<feature type="transmembrane region" description="Helical" evidence="12">
    <location>
        <begin position="598"/>
        <end position="620"/>
    </location>
</feature>
<dbReference type="GO" id="GO:0004965">
    <property type="term" value="F:G protein-coupled GABA receptor activity"/>
    <property type="evidence" value="ECO:0007669"/>
    <property type="project" value="InterPro"/>
</dbReference>
<evidence type="ECO:0000256" key="10">
    <source>
        <dbReference type="ARBA" id="ARBA00023224"/>
    </source>
</evidence>
<feature type="transmembrane region" description="Helical" evidence="12">
    <location>
        <begin position="465"/>
        <end position="483"/>
    </location>
</feature>
<dbReference type="InterPro" id="IPR002455">
    <property type="entry name" value="GPCR3_GABA-B"/>
</dbReference>
<feature type="domain" description="G-protein coupled receptors family 3 profile" evidence="13">
    <location>
        <begin position="418"/>
        <end position="652"/>
    </location>
</feature>
<dbReference type="CDD" id="cd06366">
    <property type="entry name" value="PBP1_GABAb_receptor"/>
    <property type="match status" value="1"/>
</dbReference>
<evidence type="ECO:0000256" key="8">
    <source>
        <dbReference type="ARBA" id="ARBA00023170"/>
    </source>
</evidence>
<feature type="transmembrane region" description="Helical" evidence="12">
    <location>
        <begin position="562"/>
        <end position="583"/>
    </location>
</feature>
<organism evidence="14 15">
    <name type="scientific">Patiria miniata</name>
    <name type="common">Bat star</name>
    <name type="synonym">Asterina miniata</name>
    <dbReference type="NCBI Taxonomy" id="46514"/>
    <lineage>
        <taxon>Eukaryota</taxon>
        <taxon>Metazoa</taxon>
        <taxon>Echinodermata</taxon>
        <taxon>Eleutherozoa</taxon>
        <taxon>Asterozoa</taxon>
        <taxon>Asteroidea</taxon>
        <taxon>Valvatacea</taxon>
        <taxon>Valvatida</taxon>
        <taxon>Asterinidae</taxon>
        <taxon>Patiria</taxon>
    </lineage>
</organism>
<dbReference type="Gene3D" id="3.40.50.2300">
    <property type="match status" value="2"/>
</dbReference>
<dbReference type="InterPro" id="IPR028082">
    <property type="entry name" value="Peripla_BP_I"/>
</dbReference>
<keyword evidence="10" id="KW-0807">Transducer</keyword>
<evidence type="ECO:0000256" key="9">
    <source>
        <dbReference type="ARBA" id="ARBA00023180"/>
    </source>
</evidence>
<keyword evidence="6" id="KW-0297">G-protein coupled receptor</keyword>
<evidence type="ECO:0000256" key="5">
    <source>
        <dbReference type="ARBA" id="ARBA00022989"/>
    </source>
</evidence>
<proteinExistence type="predicted"/>
<feature type="transmembrane region" description="Helical" evidence="12">
    <location>
        <begin position="626"/>
        <end position="647"/>
    </location>
</feature>
<keyword evidence="8" id="KW-0675">Receptor</keyword>
<reference evidence="14" key="1">
    <citation type="submission" date="2022-11" db="UniProtKB">
        <authorList>
            <consortium name="EnsemblMetazoa"/>
        </authorList>
    </citation>
    <scope>IDENTIFICATION</scope>
</reference>
<protein>
    <recommendedName>
        <fullName evidence="11">Gamma-aminobutyric acid type B receptor subunit 2</fullName>
    </recommendedName>
</protein>
<dbReference type="InterPro" id="IPR017978">
    <property type="entry name" value="GPCR_3_C"/>
</dbReference>
<dbReference type="PROSITE" id="PS50259">
    <property type="entry name" value="G_PROTEIN_RECEP_F3_4"/>
    <property type="match status" value="1"/>
</dbReference>
<dbReference type="OrthoDB" id="17569at2759"/>
<evidence type="ECO:0000313" key="14">
    <source>
        <dbReference type="EnsemblMetazoa" id="XP_038052445.1"/>
    </source>
</evidence>
<keyword evidence="5 12" id="KW-1133">Transmembrane helix</keyword>
<evidence type="ECO:0000256" key="4">
    <source>
        <dbReference type="ARBA" id="ARBA00022729"/>
    </source>
</evidence>
<dbReference type="CDD" id="cd15047">
    <property type="entry name" value="7tmC_GABA-B-like"/>
    <property type="match status" value="1"/>
</dbReference>
<keyword evidence="15" id="KW-1185">Reference proteome</keyword>
<evidence type="ECO:0000256" key="11">
    <source>
        <dbReference type="ARBA" id="ARBA00073785"/>
    </source>
</evidence>
<dbReference type="InterPro" id="IPR001828">
    <property type="entry name" value="ANF_lig-bd_rcpt"/>
</dbReference>
<dbReference type="OMA" id="IFRSEMA"/>
<keyword evidence="3 12" id="KW-0812">Transmembrane</keyword>